<comment type="caution">
    <text evidence="11">The sequence shown here is derived from an EMBL/GenBank/DDBJ whole genome shotgun (WGS) entry which is preliminary data.</text>
</comment>
<dbReference type="SUPFAM" id="SSF158702">
    <property type="entry name" value="Sec63 N-terminal domain-like"/>
    <property type="match status" value="1"/>
</dbReference>
<dbReference type="Pfam" id="PF20470">
    <property type="entry name" value="HTH_61"/>
    <property type="match status" value="1"/>
</dbReference>
<feature type="compositionally biased region" description="Low complexity" evidence="8">
    <location>
        <begin position="177"/>
        <end position="192"/>
    </location>
</feature>
<feature type="region of interest" description="Disordered" evidence="8">
    <location>
        <begin position="163"/>
        <end position="192"/>
    </location>
</feature>
<dbReference type="InterPro" id="IPR027417">
    <property type="entry name" value="P-loop_NTPase"/>
</dbReference>
<keyword evidence="6" id="KW-0239">DNA-directed DNA polymerase</keyword>
<dbReference type="PROSITE" id="PS51192">
    <property type="entry name" value="HELICASE_ATP_BIND_1"/>
    <property type="match status" value="1"/>
</dbReference>
<dbReference type="Pfam" id="PF21099">
    <property type="entry name" value="POLQ_helical"/>
    <property type="match status" value="1"/>
</dbReference>
<evidence type="ECO:0000313" key="12">
    <source>
        <dbReference type="Proteomes" id="UP001189429"/>
    </source>
</evidence>
<dbReference type="Proteomes" id="UP001189429">
    <property type="component" value="Unassembled WGS sequence"/>
</dbReference>
<feature type="region of interest" description="Disordered" evidence="8">
    <location>
        <begin position="1374"/>
        <end position="1430"/>
    </location>
</feature>
<feature type="domain" description="Helicase ATP-binding" evidence="9">
    <location>
        <begin position="275"/>
        <end position="444"/>
    </location>
</feature>
<dbReference type="InterPro" id="IPR001098">
    <property type="entry name" value="DNA-dir_DNA_pol_A_palm_dom"/>
</dbReference>
<feature type="region of interest" description="Disordered" evidence="8">
    <location>
        <begin position="1324"/>
        <end position="1360"/>
    </location>
</feature>
<dbReference type="InterPro" id="IPR036397">
    <property type="entry name" value="RNaseH_sf"/>
</dbReference>
<feature type="domain" description="Helicase C-terminal" evidence="10">
    <location>
        <begin position="487"/>
        <end position="672"/>
    </location>
</feature>
<name>A0ABN9V979_9DINO</name>
<feature type="region of interest" description="Disordered" evidence="8">
    <location>
        <begin position="997"/>
        <end position="1240"/>
    </location>
</feature>
<dbReference type="SMART" id="SM00487">
    <property type="entry name" value="DEXDc"/>
    <property type="match status" value="1"/>
</dbReference>
<dbReference type="InterPro" id="IPR001650">
    <property type="entry name" value="Helicase_C-like"/>
</dbReference>
<proteinExistence type="predicted"/>
<dbReference type="Pfam" id="PF00476">
    <property type="entry name" value="DNA_pol_A"/>
    <property type="match status" value="1"/>
</dbReference>
<dbReference type="Pfam" id="PF00270">
    <property type="entry name" value="DEAD"/>
    <property type="match status" value="1"/>
</dbReference>
<dbReference type="Gene3D" id="3.30.420.10">
    <property type="entry name" value="Ribonuclease H-like superfamily/Ribonuclease H"/>
    <property type="match status" value="1"/>
</dbReference>
<keyword evidence="2" id="KW-0808">Transferase</keyword>
<dbReference type="Gene3D" id="1.10.3380.20">
    <property type="match status" value="1"/>
</dbReference>
<keyword evidence="3" id="KW-0548">Nucleotidyltransferase</keyword>
<feature type="compositionally biased region" description="Basic and acidic residues" evidence="8">
    <location>
        <begin position="997"/>
        <end position="1021"/>
    </location>
</feature>
<dbReference type="Pfam" id="PF00271">
    <property type="entry name" value="Helicase_C"/>
    <property type="match status" value="1"/>
</dbReference>
<accession>A0ABN9V979</accession>
<gene>
    <name evidence="11" type="ORF">PCOR1329_LOCUS55847</name>
</gene>
<evidence type="ECO:0000313" key="11">
    <source>
        <dbReference type="EMBL" id="CAK0869518.1"/>
    </source>
</evidence>
<feature type="compositionally biased region" description="Polar residues" evidence="8">
    <location>
        <begin position="1212"/>
        <end position="1226"/>
    </location>
</feature>
<dbReference type="Gene3D" id="1.10.150.20">
    <property type="entry name" value="5' to 3' exonuclease, C-terminal subdomain"/>
    <property type="match status" value="1"/>
</dbReference>
<dbReference type="PROSITE" id="PS51194">
    <property type="entry name" value="HELICASE_CTER"/>
    <property type="match status" value="1"/>
</dbReference>
<feature type="compositionally biased region" description="Basic and acidic residues" evidence="8">
    <location>
        <begin position="1414"/>
        <end position="1423"/>
    </location>
</feature>
<evidence type="ECO:0000256" key="1">
    <source>
        <dbReference type="ARBA" id="ARBA00012417"/>
    </source>
</evidence>
<feature type="compositionally biased region" description="Low complexity" evidence="8">
    <location>
        <begin position="1161"/>
        <end position="1174"/>
    </location>
</feature>
<keyword evidence="5" id="KW-0067">ATP-binding</keyword>
<feature type="compositionally biased region" description="Basic and acidic residues" evidence="8">
    <location>
        <begin position="1131"/>
        <end position="1140"/>
    </location>
</feature>
<evidence type="ECO:0000256" key="8">
    <source>
        <dbReference type="SAM" id="MobiDB-lite"/>
    </source>
</evidence>
<keyword evidence="12" id="KW-1185">Reference proteome</keyword>
<dbReference type="InterPro" id="IPR011545">
    <property type="entry name" value="DEAD/DEAH_box_helicase_dom"/>
</dbReference>
<dbReference type="Gene3D" id="1.20.1060.10">
    <property type="entry name" value="Taq DNA Polymerase, Chain T, domain 4"/>
    <property type="match status" value="1"/>
</dbReference>
<protein>
    <recommendedName>
        <fullName evidence="1">DNA-directed DNA polymerase</fullName>
        <ecNumber evidence="1">2.7.7.7</ecNumber>
    </recommendedName>
</protein>
<reference evidence="11" key="1">
    <citation type="submission" date="2023-10" db="EMBL/GenBank/DDBJ databases">
        <authorList>
            <person name="Chen Y."/>
            <person name="Shah S."/>
            <person name="Dougan E. K."/>
            <person name="Thang M."/>
            <person name="Chan C."/>
        </authorList>
    </citation>
    <scope>NUCLEOTIDE SEQUENCE [LARGE SCALE GENOMIC DNA]</scope>
</reference>
<dbReference type="InterPro" id="IPR014001">
    <property type="entry name" value="Helicase_ATP-bd"/>
</dbReference>
<feature type="compositionally biased region" description="Low complexity" evidence="8">
    <location>
        <begin position="1084"/>
        <end position="1100"/>
    </location>
</feature>
<dbReference type="SMART" id="SM00490">
    <property type="entry name" value="HELICc"/>
    <property type="match status" value="1"/>
</dbReference>
<feature type="compositionally biased region" description="Polar residues" evidence="8">
    <location>
        <begin position="1377"/>
        <end position="1390"/>
    </location>
</feature>
<dbReference type="SUPFAM" id="SSF56672">
    <property type="entry name" value="DNA/RNA polymerases"/>
    <property type="match status" value="1"/>
</dbReference>
<evidence type="ECO:0000256" key="5">
    <source>
        <dbReference type="ARBA" id="ARBA00022840"/>
    </source>
</evidence>
<organism evidence="11 12">
    <name type="scientific">Prorocentrum cordatum</name>
    <dbReference type="NCBI Taxonomy" id="2364126"/>
    <lineage>
        <taxon>Eukaryota</taxon>
        <taxon>Sar</taxon>
        <taxon>Alveolata</taxon>
        <taxon>Dinophyceae</taxon>
        <taxon>Prorocentrales</taxon>
        <taxon>Prorocentraceae</taxon>
        <taxon>Prorocentrum</taxon>
    </lineage>
</organism>
<evidence type="ECO:0000256" key="7">
    <source>
        <dbReference type="ARBA" id="ARBA00049244"/>
    </source>
</evidence>
<dbReference type="SMART" id="SM00482">
    <property type="entry name" value="POLAc"/>
    <property type="match status" value="1"/>
</dbReference>
<dbReference type="CDD" id="cd18795">
    <property type="entry name" value="SF2_C_Ski2"/>
    <property type="match status" value="1"/>
</dbReference>
<dbReference type="SUPFAM" id="SSF52540">
    <property type="entry name" value="P-loop containing nucleoside triphosphate hydrolases"/>
    <property type="match status" value="1"/>
</dbReference>
<dbReference type="CDD" id="cd18026">
    <property type="entry name" value="DEXHc_POLQ-like"/>
    <property type="match status" value="1"/>
</dbReference>
<evidence type="ECO:0000256" key="4">
    <source>
        <dbReference type="ARBA" id="ARBA00022741"/>
    </source>
</evidence>
<dbReference type="InterPro" id="IPR048960">
    <property type="entry name" value="POLQ-like_helical"/>
</dbReference>
<evidence type="ECO:0000256" key="6">
    <source>
        <dbReference type="ARBA" id="ARBA00022932"/>
    </source>
</evidence>
<comment type="catalytic activity">
    <reaction evidence="7">
        <text>DNA(n) + a 2'-deoxyribonucleoside 5'-triphosphate = DNA(n+1) + diphosphate</text>
        <dbReference type="Rhea" id="RHEA:22508"/>
        <dbReference type="Rhea" id="RHEA-COMP:17339"/>
        <dbReference type="Rhea" id="RHEA-COMP:17340"/>
        <dbReference type="ChEBI" id="CHEBI:33019"/>
        <dbReference type="ChEBI" id="CHEBI:61560"/>
        <dbReference type="ChEBI" id="CHEBI:173112"/>
        <dbReference type="EC" id="2.7.7.7"/>
    </reaction>
</comment>
<dbReference type="InterPro" id="IPR046931">
    <property type="entry name" value="HTH_61"/>
</dbReference>
<evidence type="ECO:0000259" key="10">
    <source>
        <dbReference type="PROSITE" id="PS51194"/>
    </source>
</evidence>
<dbReference type="Gene3D" id="1.10.3380.30">
    <property type="match status" value="1"/>
</dbReference>
<feature type="compositionally biased region" description="Gly residues" evidence="8">
    <location>
        <begin position="1"/>
        <end position="10"/>
    </location>
</feature>
<feature type="region of interest" description="Disordered" evidence="8">
    <location>
        <begin position="1"/>
        <end position="35"/>
    </location>
</feature>
<dbReference type="PROSITE" id="PS00447">
    <property type="entry name" value="DNA_POLYMERASE_A"/>
    <property type="match status" value="1"/>
</dbReference>
<dbReference type="PANTHER" id="PTHR10133:SF62">
    <property type="entry name" value="DNA POLYMERASE THETA"/>
    <property type="match status" value="1"/>
</dbReference>
<keyword evidence="4" id="KW-0547">Nucleotide-binding</keyword>
<dbReference type="Gene3D" id="3.30.70.370">
    <property type="match status" value="1"/>
</dbReference>
<dbReference type="Gene3D" id="3.40.50.300">
    <property type="entry name" value="P-loop containing nucleotide triphosphate hydrolases"/>
    <property type="match status" value="2"/>
</dbReference>
<evidence type="ECO:0000256" key="2">
    <source>
        <dbReference type="ARBA" id="ARBA00022679"/>
    </source>
</evidence>
<dbReference type="EC" id="2.7.7.7" evidence="1"/>
<feature type="compositionally biased region" description="Low complexity" evidence="8">
    <location>
        <begin position="1033"/>
        <end position="1057"/>
    </location>
</feature>
<feature type="region of interest" description="Disordered" evidence="8">
    <location>
        <begin position="1803"/>
        <end position="1823"/>
    </location>
</feature>
<feature type="compositionally biased region" description="Low complexity" evidence="8">
    <location>
        <begin position="131"/>
        <end position="145"/>
    </location>
</feature>
<dbReference type="InterPro" id="IPR002298">
    <property type="entry name" value="DNA_polymerase_A"/>
</dbReference>
<dbReference type="EMBL" id="CAUYUJ010016857">
    <property type="protein sequence ID" value="CAK0869518.1"/>
    <property type="molecule type" value="Genomic_DNA"/>
</dbReference>
<sequence>MLPPGGGEAPGGALPAGVSKSVSRQPPCETALPPQAGDEVELHYVAKASVGGSWDLYFPHAVGTVFLDLLGSWEIGPGGGAAVDRTASESDMSNCWLGSTTSSQRLGTLVGKLGKIDAGGPLDQQPTRPTLGPSPSAAPLARAAAAAAPPAGSAAPLGAQAALPSRDLGGAPGGLPPEGAAPAGSRAQPAGATAPVAAPAAGAAAAAPAAPAGSAASAGAPQGGVAEVVAAAGSVPGAAAPQRLAELGLEGPVVDAYAERGITSLYEWQAQCLAVPGVTDGRNLVYCAPTSGGKTLVSEVLMLRRVFSLKKKAIFVLPYVSIVSEKTQYLQSICRHTGASVKGFYGGSPEGIRESFDVAVCTIEKANALVNHLITEGKLADSVGTFVVDELHLVGDGSRGYLLEVTLSKVLYLAKDAQVVGMSATLPNVADIASWIGGALYQTSYRPVPLREYILSNGQLLNPDGSLEREVRMDGAPAGPSEPGSCDLLAAVWEVLRDGHSVLIFCSSKVKCEKAAELLAERLPVLPAEQARAAARGAMVGEMQQQTFGFDERLARTLPRGVAFHHGGLTTHERGIIERGYRQGDVGVICATSTLAAGVNLPARRVIFQTPFMGNKLLDATQYRQMAGRAGRAGQGTFGEAVLIAPGRMRQQVQELVAQALPRVASCLRSESRGLQRLLLEVLCVTGLGAGEELVRFCRSTLLATQKAAEGRQLTGDLAKDYPEIADAVQWLLRHDMVRLDERVQTYAATPIGQAVVASGLDPQQGHLLFQELDRARSCVSLDTDLHICYLVTPPDVGVTVDYEVFSRVLHCFSPPEQRAADRAGIRLDLVDRARFQGRMPAALLGSVDGFRLARFYSSLVLWAILHETPAPLLLRRFALGRGSLQQLQQAAASYVHVVAVFCNRLKWFSMESLILSFQKRLTFGARTELVPLMQIEGMDCSVARALYEHGFTTPVAIAGARPAEVLKVLRTTLPHDRPAASLPEGNAERLIEAARSSAKETVKDKQRAAREARKALKERASSATQPAKRARQASSAGAPAAARDTPPGQTAPAPAALDPSWGVAGQRAASAHAPSGPARCVPSASMAQGSSGQQGAASGIGTGHTSSGPAASPHTLPGQPQGGTGQREAQSGDRREHVSCRSLAPSHGMLSVPHGGIGCRAGDSDSSSGRAASMPMGPAQLLPGLSLERNGQQAPDGGSVIGRVASGPLTPAQQVSSMPQWSNGQRRADSDVASGLPSTVGASRMRASVALGTHPEAAPRTTGVVAAPCAAVQALPVGAAPHGAALRAQAAPWGLAPVPEEHVAEEPPSEVQQAQALCAIPPAMQPEGPAASPRPRGAVEGRDDYGAPSSPSPAQLSEGLRRIGRGSLTPRDLEAVSQQSASPGVSQRGGQHAGSARGPLSQRPSDGVYTSGEESRRAEHSPRSASESRAACAGAAAAAEAALLRSPFVISDDGQVPPCPMLQVLDPAVVAEWGPILQDRLAACAFLGATCAAGTGQTEVLCLALGPQEAVCILLPEPGRSPSAPLMTTLRCWFGDQRHLCVSPDAKDLVGALLRHGVDARCALAEPRVAWWLLDPDDKQHTSTQEIARQLGARLREQPAAERRQVAPLVGEGARGLDPILRTQILACWPECFLALPLMALLLGRLAGQQLLDSFWQVEMPFAAVLAWMEHFGIACDARDPLNTRSHVLYRLAALEQRVGELVGRSVQLSSSEDVGRALFEDLEVPLPPGARFKRKANGRVAFRSSAELLQRLPPHPVVDHVLEHRRLAHAVRRIESLAHAGGPPRPEPPCAECCRCGPAAAPERPQEEAAPPAPPAPPPLPRVRCELVQTATATGRLATGPGSVPLLCLENPFEMREVARPSLQEELSAGLRPEPGCRVFVASAASAPPRPRLLREGALHAVDERSCADVFPGGAAPLADYWVAHGWSHYAEAATARAVRQVLVRHGPHGASVLTYPADQVWRLAAPVRLEDGAAPPLLVNPRRLLVAGAGRVLVSLDYSQLEVRIMAHFSQDERFVEILHGDGDVFRHVAAGWLRKPEAAVTAEERSGAKRICYGLVYGIGAPRLAAELRISRAQAQEFQASFMREYAGVAAWVLRCSHRARQCGYVETLHGRQRFLPGLASRAAAERAHAERQAVNTSCQASAADLMKTAMLGIHRQLLELRTHEGGQCRMAARMLLQIHDELLIEVEEAFLDRVRELAVREMIGAGEGLLRVPLQATGRVTPAPRSLARTTSGRPVLRHCRPSRAGVGTVHRSDPG</sequence>
<dbReference type="PANTHER" id="PTHR10133">
    <property type="entry name" value="DNA POLYMERASE I"/>
    <property type="match status" value="1"/>
</dbReference>
<evidence type="ECO:0000259" key="9">
    <source>
        <dbReference type="PROSITE" id="PS51192"/>
    </source>
</evidence>
<dbReference type="InterPro" id="IPR043502">
    <property type="entry name" value="DNA/RNA_pol_sf"/>
</dbReference>
<feature type="compositionally biased region" description="Pro residues" evidence="8">
    <location>
        <begin position="1813"/>
        <end position="1823"/>
    </location>
</feature>
<feature type="region of interest" description="Disordered" evidence="8">
    <location>
        <begin position="116"/>
        <end position="145"/>
    </location>
</feature>
<evidence type="ECO:0000256" key="3">
    <source>
        <dbReference type="ARBA" id="ARBA00022695"/>
    </source>
</evidence>
<dbReference type="InterPro" id="IPR019760">
    <property type="entry name" value="DNA-dir_DNA_pol_A_CS"/>
</dbReference>